<reference evidence="3 4" key="1">
    <citation type="submission" date="2016-05" db="EMBL/GenBank/DDBJ databases">
        <authorList>
            <person name="Naeem Raeece"/>
        </authorList>
    </citation>
    <scope>NUCLEOTIDE SEQUENCE [LARGE SCALE GENOMIC DNA]</scope>
</reference>
<evidence type="ECO:0000313" key="2">
    <source>
        <dbReference type="EMBL" id="SBS83920.1"/>
    </source>
</evidence>
<organism evidence="2 3">
    <name type="scientific">Plasmodium ovale curtisi</name>
    <dbReference type="NCBI Taxonomy" id="864141"/>
    <lineage>
        <taxon>Eukaryota</taxon>
        <taxon>Sar</taxon>
        <taxon>Alveolata</taxon>
        <taxon>Apicomplexa</taxon>
        <taxon>Aconoidasida</taxon>
        <taxon>Haemosporida</taxon>
        <taxon>Plasmodiidae</taxon>
        <taxon>Plasmodium</taxon>
        <taxon>Plasmodium (Plasmodium)</taxon>
    </lineage>
</organism>
<proteinExistence type="predicted"/>
<dbReference type="EMBL" id="FLQV01000171">
    <property type="protein sequence ID" value="SBS83920.1"/>
    <property type="molecule type" value="Genomic_DNA"/>
</dbReference>
<gene>
    <name evidence="2" type="ORF">POVCU1_009570</name>
    <name evidence="1" type="ORF">POVCU2_0010460</name>
</gene>
<dbReference type="EMBL" id="FLQU01000159">
    <property type="protein sequence ID" value="SBS81465.1"/>
    <property type="molecule type" value="Genomic_DNA"/>
</dbReference>
<dbReference type="AlphaFoldDB" id="A0A1A8VYI8"/>
<evidence type="ECO:0000313" key="3">
    <source>
        <dbReference type="Proteomes" id="UP000078546"/>
    </source>
</evidence>
<reference evidence="2" key="2">
    <citation type="submission" date="2016-05" db="EMBL/GenBank/DDBJ databases">
        <authorList>
            <person name="Lavstsen T."/>
            <person name="Jespersen J.S."/>
        </authorList>
    </citation>
    <scope>NUCLEOTIDE SEQUENCE [LARGE SCALE GENOMIC DNA]</scope>
</reference>
<dbReference type="Proteomes" id="UP000078546">
    <property type="component" value="Unassembled WGS sequence"/>
</dbReference>
<protein>
    <submittedName>
        <fullName evidence="2">Uncharacterized protein</fullName>
    </submittedName>
</protein>
<evidence type="ECO:0000313" key="1">
    <source>
        <dbReference type="EMBL" id="SBS81465.1"/>
    </source>
</evidence>
<name>A0A1A8VYI8_PLAOA</name>
<dbReference type="Proteomes" id="UP000078560">
    <property type="component" value="Unassembled WGS sequence"/>
</dbReference>
<sequence length="80" mass="9053">MSTHDSTSVHVSIHSHIRANVGAVRCVCRKENRRSASIVAAHSLISGGMVQTETGCEVNNVRKYRKFCRRVYRQMDIYTS</sequence>
<evidence type="ECO:0000313" key="4">
    <source>
        <dbReference type="Proteomes" id="UP000078560"/>
    </source>
</evidence>
<accession>A0A1A8VYI8</accession>